<dbReference type="RefSeq" id="WP_020221357.1">
    <property type="nucleotide sequence ID" value="NZ_BANO01000055.1"/>
</dbReference>
<dbReference type="EMBL" id="BATA01000048">
    <property type="protein sequence ID" value="GAD53097.1"/>
    <property type="molecule type" value="Genomic_DNA"/>
</dbReference>
<sequence>MTGTDLPRSFRCPPPARRSPSRRPYRVVSIGGVASLASALSIWDLCYEDIAERMIVDAEANADARVEEPDEPLGD</sequence>
<accession>U2YWB8</accession>
<feature type="region of interest" description="Disordered" evidence="1">
    <location>
        <begin position="1"/>
        <end position="24"/>
    </location>
</feature>
<name>U2YWB8_9EURY</name>
<evidence type="ECO:0000256" key="1">
    <source>
        <dbReference type="SAM" id="MobiDB-lite"/>
    </source>
</evidence>
<evidence type="ECO:0000313" key="2">
    <source>
        <dbReference type="EMBL" id="GAD53097.1"/>
    </source>
</evidence>
<proteinExistence type="predicted"/>
<organism evidence="2 3">
    <name type="scientific">Halarchaeum acidiphilum MH1-52-1</name>
    <dbReference type="NCBI Taxonomy" id="1261545"/>
    <lineage>
        <taxon>Archaea</taxon>
        <taxon>Methanobacteriati</taxon>
        <taxon>Methanobacteriota</taxon>
        <taxon>Stenosarchaea group</taxon>
        <taxon>Halobacteria</taxon>
        <taxon>Halobacteriales</taxon>
        <taxon>Halobacteriaceae</taxon>
    </lineage>
</organism>
<gene>
    <name evidence="2" type="ORF">MBEHAL_1857</name>
</gene>
<comment type="caution">
    <text evidence="2">The sequence shown here is derived from an EMBL/GenBank/DDBJ whole genome shotgun (WGS) entry which is preliminary data.</text>
</comment>
<dbReference type="Proteomes" id="UP000016986">
    <property type="component" value="Unassembled WGS sequence"/>
</dbReference>
<dbReference type="AlphaFoldDB" id="U2YWB8"/>
<protein>
    <submittedName>
        <fullName evidence="2">Uncharacterized protein</fullName>
    </submittedName>
</protein>
<reference evidence="2 3" key="1">
    <citation type="submission" date="2013-09" db="EMBL/GenBank/DDBJ databases">
        <title>Whole genome sequencing of Halarchaeum acidiphilum strain MH1-52-1.</title>
        <authorList>
            <person name="Shimane Y."/>
            <person name="Minegishi H."/>
            <person name="Nishi S."/>
            <person name="Echigo A."/>
            <person name="Shuto A."/>
            <person name="Konishi M."/>
            <person name="Ito T."/>
            <person name="Ohkuma M."/>
            <person name="Ohta Y."/>
            <person name="Nagano Y."/>
            <person name="Tsubouchi T."/>
            <person name="Mori K."/>
            <person name="Usui K."/>
            <person name="Kamekura M."/>
            <person name="Usami R."/>
            <person name="Takaki Y."/>
            <person name="Hatada Y."/>
        </authorList>
    </citation>
    <scope>NUCLEOTIDE SEQUENCE [LARGE SCALE GENOMIC DNA]</scope>
    <source>
        <strain evidence="2 3">JCM 16109</strain>
    </source>
</reference>
<evidence type="ECO:0000313" key="3">
    <source>
        <dbReference type="Proteomes" id="UP000016986"/>
    </source>
</evidence>
<keyword evidence="3" id="KW-1185">Reference proteome</keyword>